<dbReference type="EMBL" id="JAHCLR010000083">
    <property type="protein sequence ID" value="MBS9536146.1"/>
    <property type="molecule type" value="Genomic_DNA"/>
</dbReference>
<name>A0ABS5RPC6_9MYCO</name>
<protein>
    <recommendedName>
        <fullName evidence="4">Oligoendopeptidase F</fullName>
    </recommendedName>
</protein>
<feature type="region of interest" description="Disordered" evidence="1">
    <location>
        <begin position="84"/>
        <end position="104"/>
    </location>
</feature>
<evidence type="ECO:0000313" key="3">
    <source>
        <dbReference type="Proteomes" id="UP001519535"/>
    </source>
</evidence>
<feature type="compositionally biased region" description="Basic and acidic residues" evidence="1">
    <location>
        <begin position="93"/>
        <end position="104"/>
    </location>
</feature>
<evidence type="ECO:0008006" key="4">
    <source>
        <dbReference type="Google" id="ProtNLM"/>
    </source>
</evidence>
<evidence type="ECO:0000256" key="1">
    <source>
        <dbReference type="SAM" id="MobiDB-lite"/>
    </source>
</evidence>
<comment type="caution">
    <text evidence="2">The sequence shown here is derived from an EMBL/GenBank/DDBJ whole genome shotgun (WGS) entry which is preliminary data.</text>
</comment>
<proteinExistence type="predicted"/>
<gene>
    <name evidence="2" type="ORF">KIH27_21410</name>
</gene>
<keyword evidence="3" id="KW-1185">Reference proteome</keyword>
<evidence type="ECO:0000313" key="2">
    <source>
        <dbReference type="EMBL" id="MBS9536146.1"/>
    </source>
</evidence>
<dbReference type="Proteomes" id="UP001519535">
    <property type="component" value="Unassembled WGS sequence"/>
</dbReference>
<accession>A0ABS5RPC6</accession>
<dbReference type="Pfam" id="PF10824">
    <property type="entry name" value="T7SS_ESX_EspC"/>
    <property type="match status" value="1"/>
</dbReference>
<reference evidence="2 3" key="1">
    <citation type="submission" date="2021-05" db="EMBL/GenBank/DDBJ databases">
        <title>Mycobacterium acidophilum sp. nov., an extremely acid-tolerant member of the genus Mycobacterium.</title>
        <authorList>
            <person name="Xia J."/>
        </authorList>
    </citation>
    <scope>NUCLEOTIDE SEQUENCE [LARGE SCALE GENOMIC DNA]</scope>
    <source>
        <strain evidence="2 3">M1</strain>
    </source>
</reference>
<organism evidence="2 3">
    <name type="scientific">Mycolicibacter acidiphilus</name>
    <dbReference type="NCBI Taxonomy" id="2835306"/>
    <lineage>
        <taxon>Bacteria</taxon>
        <taxon>Bacillati</taxon>
        <taxon>Actinomycetota</taxon>
        <taxon>Actinomycetes</taxon>
        <taxon>Mycobacteriales</taxon>
        <taxon>Mycobacteriaceae</taxon>
        <taxon>Mycolicibacter</taxon>
    </lineage>
</organism>
<dbReference type="InterPro" id="IPR022536">
    <property type="entry name" value="EspC"/>
</dbReference>
<dbReference type="RefSeq" id="WP_214094975.1">
    <property type="nucleotide sequence ID" value="NZ_JAHCLR010000083.1"/>
</dbReference>
<sequence>MTPQTISWDAVPANASAADYEAAATELETLANTPPVSIDELRTTLGKAYSVYLEAEQRTQEARKAALLRLAASYRQLAQGTKAATQTFEAGEDEGRRKVEGILT</sequence>